<keyword evidence="2" id="KW-0472">Membrane</keyword>
<name>A0ABQ6Y2R7_9GAMM</name>
<dbReference type="InterPro" id="IPR046703">
    <property type="entry name" value="DUF6776"/>
</dbReference>
<keyword evidence="2" id="KW-1133">Transmembrane helix</keyword>
<dbReference type="Pfam" id="PF20567">
    <property type="entry name" value="DUF6776"/>
    <property type="match status" value="1"/>
</dbReference>
<gene>
    <name evidence="3" type="ORF">A6D6_03994</name>
</gene>
<keyword evidence="4" id="KW-1185">Reference proteome</keyword>
<organism evidence="3 4">
    <name type="scientific">Alcanivorax xiamenensis</name>
    <dbReference type="NCBI Taxonomy" id="1177156"/>
    <lineage>
        <taxon>Bacteria</taxon>
        <taxon>Pseudomonadati</taxon>
        <taxon>Pseudomonadota</taxon>
        <taxon>Gammaproteobacteria</taxon>
        <taxon>Oceanospirillales</taxon>
        <taxon>Alcanivoracaceae</taxon>
        <taxon>Alcanivorax</taxon>
    </lineage>
</organism>
<evidence type="ECO:0000256" key="1">
    <source>
        <dbReference type="SAM" id="Coils"/>
    </source>
</evidence>
<evidence type="ECO:0000313" key="4">
    <source>
        <dbReference type="Proteomes" id="UP000771797"/>
    </source>
</evidence>
<proteinExistence type="predicted"/>
<feature type="coiled-coil region" evidence="1">
    <location>
        <begin position="80"/>
        <end position="128"/>
    </location>
</feature>
<evidence type="ECO:0000313" key="3">
    <source>
        <dbReference type="EMBL" id="KAF0802543.1"/>
    </source>
</evidence>
<accession>A0ABQ6Y2R7</accession>
<protein>
    <submittedName>
        <fullName evidence="3">Uncharacterized protein</fullName>
    </submittedName>
</protein>
<dbReference type="EMBL" id="AQPF01000066">
    <property type="protein sequence ID" value="KAF0802543.1"/>
    <property type="molecule type" value="Genomic_DNA"/>
</dbReference>
<keyword evidence="2" id="KW-0812">Transmembrane</keyword>
<dbReference type="Proteomes" id="UP000771797">
    <property type="component" value="Unassembled WGS sequence"/>
</dbReference>
<reference evidence="3 4" key="1">
    <citation type="submission" date="2012-09" db="EMBL/GenBank/DDBJ databases">
        <title>Genome Sequence of alkane-degrading Bacterium Alcanivorax sp. 6-D-6.</title>
        <authorList>
            <person name="Lai Q."/>
            <person name="Shao Z."/>
        </authorList>
    </citation>
    <scope>NUCLEOTIDE SEQUENCE [LARGE SCALE GENOMIC DNA]</scope>
    <source>
        <strain evidence="3 4">6-D-6</strain>
    </source>
</reference>
<feature type="transmembrane region" description="Helical" evidence="2">
    <location>
        <begin position="31"/>
        <end position="55"/>
    </location>
</feature>
<sequence length="253" mass="28337">MVLMAKWGVKNRLDDVVLVPVSPSTQRRRRLLAGLAVSLLCLVCLVGGGALVWWYGVPGLSVIAGDTREGEDDGPARRSLHQVKQELDQARKELAVYRTEAQVGEQAREQLRQEIRGLRDQQAELEQAVSFYKNVMSPSDEDHGLVVQKLELSPAEGERRVRYRLVLVQTGENRDALSGRVSFTLRGSREGEAFTADAADYLEEHSEDRFQFRYFQELSGIVTVPAELQVSSLEVTATASGRRTAQSEQRLPW</sequence>
<keyword evidence="1" id="KW-0175">Coiled coil</keyword>
<comment type="caution">
    <text evidence="3">The sequence shown here is derived from an EMBL/GenBank/DDBJ whole genome shotgun (WGS) entry which is preliminary data.</text>
</comment>
<evidence type="ECO:0000256" key="2">
    <source>
        <dbReference type="SAM" id="Phobius"/>
    </source>
</evidence>